<dbReference type="Proteomes" id="UP001260980">
    <property type="component" value="Unassembled WGS sequence"/>
</dbReference>
<evidence type="ECO:0000313" key="6">
    <source>
        <dbReference type="Proteomes" id="UP001260980"/>
    </source>
</evidence>
<dbReference type="Gene3D" id="3.30.390.50">
    <property type="entry name" value="CO dehydrogenase flavoprotein, C-terminal domain"/>
    <property type="match status" value="1"/>
</dbReference>
<dbReference type="PROSITE" id="PS51387">
    <property type="entry name" value="FAD_PCMH"/>
    <property type="match status" value="1"/>
</dbReference>
<dbReference type="InterPro" id="IPR036683">
    <property type="entry name" value="CO_DH_flav_C_dom_sf"/>
</dbReference>
<dbReference type="EMBL" id="JAWCUD010000016">
    <property type="protein sequence ID" value="MDU0205768.1"/>
    <property type="molecule type" value="Genomic_DNA"/>
</dbReference>
<evidence type="ECO:0000259" key="4">
    <source>
        <dbReference type="PROSITE" id="PS51387"/>
    </source>
</evidence>
<accession>A0ABU3RND3</accession>
<dbReference type="SUPFAM" id="SSF56176">
    <property type="entry name" value="FAD-binding/transporter-associated domain-like"/>
    <property type="match status" value="1"/>
</dbReference>
<dbReference type="InterPro" id="IPR005107">
    <property type="entry name" value="CO_DH_flav_C"/>
</dbReference>
<sequence length="327" mass="35337">MSVPLYQLPEQQPSVWQPTSVEEAMQLKHQWGDNSVLISGGTWLRTRWENGLSSTPQHLISLGRIPALSGLTIDTQGHVHIGPACCLSDLMENELMRQRCGLLVQACSEIAAPSVRNLASIGGNVVTRTGDLIPVLLVMDAQVGWSDGQKERILPLKEWLESKLFTSDEMMTKIVVRASGQVSAKQTEAEQQTNVGPNKVEQLEQDASRTHEFYLKVGRREAFTPSVVTVAGSLRIEADGTIAAIALSAGGGSAVPARFAELENAVTGKLLSKEVLQTLHKGVSEGFEAVADDYAGVAYRKITAANLIVSECYKAWRKGGGAYAPRS</sequence>
<dbReference type="Gene3D" id="3.30.465.10">
    <property type="match status" value="1"/>
</dbReference>
<keyword evidence="2" id="KW-0274">FAD</keyword>
<dbReference type="Pfam" id="PF03450">
    <property type="entry name" value="CO_deh_flav_C"/>
    <property type="match status" value="1"/>
</dbReference>
<dbReference type="SUPFAM" id="SSF55447">
    <property type="entry name" value="CO dehydrogenase flavoprotein C-terminal domain-like"/>
    <property type="match status" value="1"/>
</dbReference>
<protein>
    <submittedName>
        <fullName evidence="5">FAD binding domain-containing protein</fullName>
    </submittedName>
</protein>
<name>A0ABU3RND3_9BACL</name>
<dbReference type="PANTHER" id="PTHR42659">
    <property type="entry name" value="XANTHINE DEHYDROGENASE SUBUNIT C-RELATED"/>
    <property type="match status" value="1"/>
</dbReference>
<reference evidence="5 6" key="1">
    <citation type="submission" date="2023-10" db="EMBL/GenBank/DDBJ databases">
        <title>Paenibacillus strain PFR10 Genome sequencing and assembly.</title>
        <authorList>
            <person name="Kim I."/>
        </authorList>
    </citation>
    <scope>NUCLEOTIDE SEQUENCE [LARGE SCALE GENOMIC DNA]</scope>
    <source>
        <strain evidence="5 6">PFR10</strain>
    </source>
</reference>
<keyword evidence="3" id="KW-0560">Oxidoreductase</keyword>
<dbReference type="Gene3D" id="3.30.43.10">
    <property type="entry name" value="Uridine Diphospho-n-acetylenolpyruvylglucosamine Reductase, domain 2"/>
    <property type="match status" value="1"/>
</dbReference>
<dbReference type="InterPro" id="IPR002346">
    <property type="entry name" value="Mopterin_DH_FAD-bd"/>
</dbReference>
<dbReference type="PANTHER" id="PTHR42659:SF2">
    <property type="entry name" value="XANTHINE DEHYDROGENASE SUBUNIT C-RELATED"/>
    <property type="match status" value="1"/>
</dbReference>
<dbReference type="InterPro" id="IPR051312">
    <property type="entry name" value="Diverse_Substr_Oxidored"/>
</dbReference>
<dbReference type="RefSeq" id="WP_315955646.1">
    <property type="nucleotide sequence ID" value="NZ_JAWCUD010000016.1"/>
</dbReference>
<keyword evidence="6" id="KW-1185">Reference proteome</keyword>
<organism evidence="5 6">
    <name type="scientific">Paenibacillus violae</name>
    <dbReference type="NCBI Taxonomy" id="3077234"/>
    <lineage>
        <taxon>Bacteria</taxon>
        <taxon>Bacillati</taxon>
        <taxon>Bacillota</taxon>
        <taxon>Bacilli</taxon>
        <taxon>Bacillales</taxon>
        <taxon>Paenibacillaceae</taxon>
        <taxon>Paenibacillus</taxon>
    </lineage>
</organism>
<gene>
    <name evidence="5" type="ORF">RQP52_32300</name>
</gene>
<evidence type="ECO:0000256" key="3">
    <source>
        <dbReference type="ARBA" id="ARBA00023002"/>
    </source>
</evidence>
<proteinExistence type="predicted"/>
<evidence type="ECO:0000313" key="5">
    <source>
        <dbReference type="EMBL" id="MDU0205768.1"/>
    </source>
</evidence>
<evidence type="ECO:0000256" key="1">
    <source>
        <dbReference type="ARBA" id="ARBA00022630"/>
    </source>
</evidence>
<dbReference type="InterPro" id="IPR016166">
    <property type="entry name" value="FAD-bd_PCMH"/>
</dbReference>
<comment type="caution">
    <text evidence="5">The sequence shown here is derived from an EMBL/GenBank/DDBJ whole genome shotgun (WGS) entry which is preliminary data.</text>
</comment>
<evidence type="ECO:0000256" key="2">
    <source>
        <dbReference type="ARBA" id="ARBA00022827"/>
    </source>
</evidence>
<keyword evidence="1" id="KW-0285">Flavoprotein</keyword>
<dbReference type="InterPro" id="IPR016167">
    <property type="entry name" value="FAD-bd_PCMH_sub1"/>
</dbReference>
<dbReference type="InterPro" id="IPR036318">
    <property type="entry name" value="FAD-bd_PCMH-like_sf"/>
</dbReference>
<dbReference type="SMART" id="SM01092">
    <property type="entry name" value="CO_deh_flav_C"/>
    <property type="match status" value="1"/>
</dbReference>
<feature type="domain" description="FAD-binding PCMH-type" evidence="4">
    <location>
        <begin position="8"/>
        <end position="185"/>
    </location>
</feature>
<dbReference type="InterPro" id="IPR016169">
    <property type="entry name" value="FAD-bd_PCMH_sub2"/>
</dbReference>
<dbReference type="Pfam" id="PF00941">
    <property type="entry name" value="FAD_binding_5"/>
    <property type="match status" value="1"/>
</dbReference>